<evidence type="ECO:0000313" key="5">
    <source>
        <dbReference type="Proteomes" id="UP001182556"/>
    </source>
</evidence>
<gene>
    <name evidence="4" type="ORF">DB88DRAFT_476410</name>
</gene>
<dbReference type="EMBL" id="JAODAN010000001">
    <property type="protein sequence ID" value="KAK1927021.1"/>
    <property type="molecule type" value="Genomic_DNA"/>
</dbReference>
<dbReference type="PANTHER" id="PTHR13299">
    <property type="entry name" value="PEROXISOMAL MEMBRANE PROTEIN PEX16"/>
    <property type="match status" value="1"/>
</dbReference>
<proteinExistence type="inferred from homology"/>
<protein>
    <recommendedName>
        <fullName evidence="2">Peroxisomal membrane protein PEX16</fullName>
    </recommendedName>
</protein>
<evidence type="ECO:0000256" key="3">
    <source>
        <dbReference type="SAM" id="MobiDB-lite"/>
    </source>
</evidence>
<organism evidence="4 5">
    <name type="scientific">Papiliotrema laurentii</name>
    <name type="common">Cryptococcus laurentii</name>
    <dbReference type="NCBI Taxonomy" id="5418"/>
    <lineage>
        <taxon>Eukaryota</taxon>
        <taxon>Fungi</taxon>
        <taxon>Dikarya</taxon>
        <taxon>Basidiomycota</taxon>
        <taxon>Agaricomycotina</taxon>
        <taxon>Tremellomycetes</taxon>
        <taxon>Tremellales</taxon>
        <taxon>Rhynchogastremaceae</taxon>
        <taxon>Papiliotrema</taxon>
    </lineage>
</organism>
<dbReference type="Pfam" id="PF08610">
    <property type="entry name" value="Pex16"/>
    <property type="match status" value="1"/>
</dbReference>
<evidence type="ECO:0000256" key="1">
    <source>
        <dbReference type="ARBA" id="ARBA00009505"/>
    </source>
</evidence>
<accession>A0AAD9L8B0</accession>
<evidence type="ECO:0000256" key="2">
    <source>
        <dbReference type="RuleBase" id="RU365003"/>
    </source>
</evidence>
<comment type="subcellular location">
    <subcellularLocation>
        <location evidence="2">Peroxisome membrane</location>
    </subcellularLocation>
</comment>
<keyword evidence="5" id="KW-1185">Reference proteome</keyword>
<comment type="caution">
    <text evidence="4">The sequence shown here is derived from an EMBL/GenBank/DDBJ whole genome shotgun (WGS) entry which is preliminary data.</text>
</comment>
<keyword evidence="2" id="KW-0576">Peroxisome</keyword>
<dbReference type="InterPro" id="IPR013919">
    <property type="entry name" value="Pex16"/>
</dbReference>
<sequence length="416" mass="46280">MDPSSTLSYPSSLIMQSTGLVEAYEELLVSNLGAVRSIESGLRNVSWLLPGRFQDAELASEGLYALLNAVSGYHDSLLSKHLDPALTLPPHPFDARPPTTTPLDPSEPSVSKTAPVLPPPSDHARYTKYWTTRSGVYRKASRLLVTIGYIELLVEMVARKRLGDRRRWNYVLGLEVVKTLLRLIILGVTGRPVLHPPTPQREYDLLSIPSAVLKTAKKAVIPTGPKASEEEEQPITALPSHGAVTPTLPPYAPLRSHLFPLTNALPEEHLAHPISLLPTLTPGQYVSEIIESSVTLLHVVLLLRSAKRRNTSYGRFSLPTLSSPTLPYLLPLLLCLWSRRLRRTHSKSILLAEHHANLDRRLAARAFLTGPMWVGWTRPKVMNVVRILGKVPIVNFASEFIEGYIPLVDEYFYYSS</sequence>
<feature type="region of interest" description="Disordered" evidence="3">
    <location>
        <begin position="89"/>
        <end position="119"/>
    </location>
</feature>
<comment type="similarity">
    <text evidence="1 2">Belongs to the peroxin-16 family.</text>
</comment>
<dbReference type="Proteomes" id="UP001182556">
    <property type="component" value="Unassembled WGS sequence"/>
</dbReference>
<dbReference type="GO" id="GO:0005778">
    <property type="term" value="C:peroxisomal membrane"/>
    <property type="evidence" value="ECO:0007669"/>
    <property type="project" value="UniProtKB-SubCell"/>
</dbReference>
<reference evidence="4" key="1">
    <citation type="submission" date="2023-02" db="EMBL/GenBank/DDBJ databases">
        <title>Identification and recombinant expression of a fungal hydrolase from Papiliotrema laurentii that hydrolyzes apple cutin and clears colloidal polyester polyurethane.</title>
        <authorList>
            <consortium name="DOE Joint Genome Institute"/>
            <person name="Roman V.A."/>
            <person name="Bojanowski C."/>
            <person name="Crable B.R."/>
            <person name="Wagner D.N."/>
            <person name="Hung C.S."/>
            <person name="Nadeau L.J."/>
            <person name="Schratz L."/>
            <person name="Haridas S."/>
            <person name="Pangilinan J."/>
            <person name="Lipzen A."/>
            <person name="Na H."/>
            <person name="Yan M."/>
            <person name="Ng V."/>
            <person name="Grigoriev I.V."/>
            <person name="Spatafora J.W."/>
            <person name="Barlow D."/>
            <person name="Biffinger J."/>
            <person name="Kelley-Loughnane N."/>
            <person name="Varaljay V.A."/>
            <person name="Crookes-Goodson W.J."/>
        </authorList>
    </citation>
    <scope>NUCLEOTIDE SEQUENCE</scope>
    <source>
        <strain evidence="4">5307AH</strain>
    </source>
</reference>
<name>A0AAD9L8B0_PAPLA</name>
<dbReference type="AlphaFoldDB" id="A0AAD9L8B0"/>
<dbReference type="GO" id="GO:0007031">
    <property type="term" value="P:peroxisome organization"/>
    <property type="evidence" value="ECO:0007669"/>
    <property type="project" value="UniProtKB-KW"/>
</dbReference>
<dbReference type="PANTHER" id="PTHR13299:SF0">
    <property type="entry name" value="PEROXISOMAL MEMBRANE PROTEIN PEX16"/>
    <property type="match status" value="1"/>
</dbReference>
<evidence type="ECO:0000313" key="4">
    <source>
        <dbReference type="EMBL" id="KAK1927021.1"/>
    </source>
</evidence>
<keyword evidence="2" id="KW-0962">Peroxisome biogenesis</keyword>